<dbReference type="SUPFAM" id="SSF51445">
    <property type="entry name" value="(Trans)glycosidases"/>
    <property type="match status" value="1"/>
</dbReference>
<keyword evidence="3" id="KW-0326">Glycosidase</keyword>
<comment type="caution">
    <text evidence="6">The sequence shown here is derived from an EMBL/GenBank/DDBJ whole genome shotgun (WGS) entry which is preliminary data.</text>
</comment>
<dbReference type="EMBL" id="BAAAQY010000004">
    <property type="protein sequence ID" value="GAA2231109.1"/>
    <property type="molecule type" value="Genomic_DNA"/>
</dbReference>
<dbReference type="PANTHER" id="PTHR10353">
    <property type="entry name" value="GLYCOSYL HYDROLASE"/>
    <property type="match status" value="1"/>
</dbReference>
<gene>
    <name evidence="6" type="ORF">GCM10009851_14900</name>
</gene>
<evidence type="ECO:0000256" key="2">
    <source>
        <dbReference type="ARBA" id="ARBA00022801"/>
    </source>
</evidence>
<reference evidence="7" key="1">
    <citation type="journal article" date="2019" name="Int. J. Syst. Evol. Microbiol.">
        <title>The Global Catalogue of Microorganisms (GCM) 10K type strain sequencing project: providing services to taxonomists for standard genome sequencing and annotation.</title>
        <authorList>
            <consortium name="The Broad Institute Genomics Platform"/>
            <consortium name="The Broad Institute Genome Sequencing Center for Infectious Disease"/>
            <person name="Wu L."/>
            <person name="Ma J."/>
        </authorList>
    </citation>
    <scope>NUCLEOTIDE SEQUENCE [LARGE SCALE GENOMIC DNA]</scope>
    <source>
        <strain evidence="7">JCM 16117</strain>
    </source>
</reference>
<organism evidence="6 7">
    <name type="scientific">Herbiconiux moechotypicola</name>
    <dbReference type="NCBI Taxonomy" id="637393"/>
    <lineage>
        <taxon>Bacteria</taxon>
        <taxon>Bacillati</taxon>
        <taxon>Actinomycetota</taxon>
        <taxon>Actinomycetes</taxon>
        <taxon>Micrococcales</taxon>
        <taxon>Microbacteriaceae</taxon>
        <taxon>Herbiconiux</taxon>
    </lineage>
</organism>
<evidence type="ECO:0000256" key="4">
    <source>
        <dbReference type="RuleBase" id="RU003690"/>
    </source>
</evidence>
<evidence type="ECO:0000256" key="1">
    <source>
        <dbReference type="ARBA" id="ARBA00010838"/>
    </source>
</evidence>
<comment type="similarity">
    <text evidence="1 4">Belongs to the glycosyl hydrolase 1 family.</text>
</comment>
<dbReference type="PANTHER" id="PTHR10353:SF36">
    <property type="entry name" value="LP05116P"/>
    <property type="match status" value="1"/>
</dbReference>
<sequence>MTAADPHRLAARFPAGFRFGVATSAYQIEGAAHRDGKGPSIWDTFTNTPGRVDRDVPGDRGAGHYDRWRDDVQTMRELGLGGYRFSLSWPRLFPEGVGARNPAGFDFYRRLIDSLLEAGIEPHVTLYHWDLPQALEDRGGWANPDVAGWFGDYAAAAFEAFGDTVPTWATLNEPISMWVGYGMGLFAPGHRDARLGRLAMHHAMRAHARGVQAFRASRAGGGGAGSGGPGGGAGVGGTAVSAGAQIGIAVDVWPRHPETDSEVDRALARREEETSFRFFLDAALRGEYPETMVDELAAAGLSDAEAAPAPLEPIDFVGVNVYSRSIVSADRPGAVWWQPGDPHPGGNYLSNGQEFYPAAAREALAVVREEYGWRGPVQITENGFGESVPGGEPAPLDDAERIRYVAGFLEAIADAVADGSDVRAYYLWTLMDNFEWAAGYSQRFGLHAVDEADQHRTPKASARWYREFIAAHREARHDTPRHAGDAK</sequence>
<dbReference type="Pfam" id="PF00232">
    <property type="entry name" value="Glyco_hydro_1"/>
    <property type="match status" value="1"/>
</dbReference>
<dbReference type="InterPro" id="IPR001360">
    <property type="entry name" value="Glyco_hydro_1"/>
</dbReference>
<dbReference type="InterPro" id="IPR017853">
    <property type="entry name" value="GH"/>
</dbReference>
<evidence type="ECO:0000313" key="6">
    <source>
        <dbReference type="EMBL" id="GAA2231109.1"/>
    </source>
</evidence>
<evidence type="ECO:0000313" key="7">
    <source>
        <dbReference type="Proteomes" id="UP001500929"/>
    </source>
</evidence>
<feature type="region of interest" description="Disordered" evidence="5">
    <location>
        <begin position="39"/>
        <end position="58"/>
    </location>
</feature>
<protein>
    <submittedName>
        <fullName evidence="6">GH1 family beta-glucosidase</fullName>
    </submittedName>
</protein>
<dbReference type="PRINTS" id="PR00131">
    <property type="entry name" value="GLHYDRLASE1"/>
</dbReference>
<keyword evidence="7" id="KW-1185">Reference proteome</keyword>
<dbReference type="Gene3D" id="3.20.20.80">
    <property type="entry name" value="Glycosidases"/>
    <property type="match status" value="1"/>
</dbReference>
<proteinExistence type="inferred from homology"/>
<evidence type="ECO:0000256" key="5">
    <source>
        <dbReference type="SAM" id="MobiDB-lite"/>
    </source>
</evidence>
<dbReference type="InterPro" id="IPR033132">
    <property type="entry name" value="GH_1_N_CS"/>
</dbReference>
<name>A0ABP5QC12_9MICO</name>
<accession>A0ABP5QC12</accession>
<dbReference type="Proteomes" id="UP001500929">
    <property type="component" value="Unassembled WGS sequence"/>
</dbReference>
<dbReference type="PROSITE" id="PS00653">
    <property type="entry name" value="GLYCOSYL_HYDROL_F1_2"/>
    <property type="match status" value="1"/>
</dbReference>
<dbReference type="RefSeq" id="WP_259478991.1">
    <property type="nucleotide sequence ID" value="NZ_BAAAQY010000004.1"/>
</dbReference>
<keyword evidence="2" id="KW-0378">Hydrolase</keyword>
<evidence type="ECO:0000256" key="3">
    <source>
        <dbReference type="ARBA" id="ARBA00023295"/>
    </source>
</evidence>